<evidence type="ECO:0000313" key="3">
    <source>
        <dbReference type="Proteomes" id="UP000266841"/>
    </source>
</evidence>
<gene>
    <name evidence="2" type="ORF">THAOC_28898</name>
</gene>
<feature type="compositionally biased region" description="Low complexity" evidence="1">
    <location>
        <begin position="64"/>
        <end position="76"/>
    </location>
</feature>
<keyword evidence="3" id="KW-1185">Reference proteome</keyword>
<feature type="non-terminal residue" evidence="2">
    <location>
        <position position="1"/>
    </location>
</feature>
<feature type="compositionally biased region" description="Acidic residues" evidence="1">
    <location>
        <begin position="139"/>
        <end position="153"/>
    </location>
</feature>
<dbReference type="AlphaFoldDB" id="K0RYZ5"/>
<dbReference type="EMBL" id="AGNL01040827">
    <property type="protein sequence ID" value="EJK51887.1"/>
    <property type="molecule type" value="Genomic_DNA"/>
</dbReference>
<evidence type="ECO:0000256" key="1">
    <source>
        <dbReference type="SAM" id="MobiDB-lite"/>
    </source>
</evidence>
<organism evidence="2 3">
    <name type="scientific">Thalassiosira oceanica</name>
    <name type="common">Marine diatom</name>
    <dbReference type="NCBI Taxonomy" id="159749"/>
    <lineage>
        <taxon>Eukaryota</taxon>
        <taxon>Sar</taxon>
        <taxon>Stramenopiles</taxon>
        <taxon>Ochrophyta</taxon>
        <taxon>Bacillariophyta</taxon>
        <taxon>Coscinodiscophyceae</taxon>
        <taxon>Thalassiosirophycidae</taxon>
        <taxon>Thalassiosirales</taxon>
        <taxon>Thalassiosiraceae</taxon>
        <taxon>Thalassiosira</taxon>
    </lineage>
</organism>
<proteinExistence type="predicted"/>
<reference evidence="2 3" key="1">
    <citation type="journal article" date="2012" name="Genome Biol.">
        <title>Genome and low-iron response of an oceanic diatom adapted to chronic iron limitation.</title>
        <authorList>
            <person name="Lommer M."/>
            <person name="Specht M."/>
            <person name="Roy A.S."/>
            <person name="Kraemer L."/>
            <person name="Andreson R."/>
            <person name="Gutowska M.A."/>
            <person name="Wolf J."/>
            <person name="Bergner S.V."/>
            <person name="Schilhabel M.B."/>
            <person name="Klostermeier U.C."/>
            <person name="Beiko R.G."/>
            <person name="Rosenstiel P."/>
            <person name="Hippler M."/>
            <person name="Laroche J."/>
        </authorList>
    </citation>
    <scope>NUCLEOTIDE SEQUENCE [LARGE SCALE GENOMIC DNA]</scope>
    <source>
        <strain evidence="2 3">CCMP1005</strain>
    </source>
</reference>
<accession>K0RYZ5</accession>
<sequence length="153" mass="16632">VKSRGSPEDSDGSGFEKPVKPDHGRQSRASSSRRKSGSRRIGGGSRERAKSSSAAADSKRRARSSGAIRRARFSSSQIPASSDDEGEEKQSPLSRKDLNFQGRSDEVADANDLELVSDVTDADFSDDDSYQPSVLSDDTTSDDEDELDWNPFQ</sequence>
<feature type="compositionally biased region" description="Basic and acidic residues" evidence="1">
    <location>
        <begin position="88"/>
        <end position="106"/>
    </location>
</feature>
<evidence type="ECO:0000313" key="2">
    <source>
        <dbReference type="EMBL" id="EJK51887.1"/>
    </source>
</evidence>
<comment type="caution">
    <text evidence="2">The sequence shown here is derived from an EMBL/GenBank/DDBJ whole genome shotgun (WGS) entry which is preliminary data.</text>
</comment>
<protein>
    <submittedName>
        <fullName evidence="2">Uncharacterized protein</fullName>
    </submittedName>
</protein>
<feature type="region of interest" description="Disordered" evidence="1">
    <location>
        <begin position="1"/>
        <end position="153"/>
    </location>
</feature>
<name>K0RYZ5_THAOC</name>
<dbReference type="Proteomes" id="UP000266841">
    <property type="component" value="Unassembled WGS sequence"/>
</dbReference>
<feature type="compositionally biased region" description="Acidic residues" evidence="1">
    <location>
        <begin position="120"/>
        <end position="129"/>
    </location>
</feature>